<name>A0ABW0VQ84_9BACL</name>
<sequence>MISTHVFTITGDHTFVGTTVINTSPLPEHPKLNMLVSRVAKTDGTWNVSIPLSMEKISNHIKTFRPQISASIGNKKFTIEKIISTPVTTQFLIKTKYTGELFYTLKDDKGLPFVPAGGGMGGGGEELVNFGPLSAANPKPQYITLVVHEKK</sequence>
<gene>
    <name evidence="2" type="ORF">ACFPYJ_02730</name>
</gene>
<keyword evidence="3" id="KW-1185">Reference proteome</keyword>
<feature type="domain" description="DUF5643" evidence="1">
    <location>
        <begin position="62"/>
        <end position="148"/>
    </location>
</feature>
<protein>
    <submittedName>
        <fullName evidence="2">DUF5643 domain-containing protein</fullName>
    </submittedName>
</protein>
<proteinExistence type="predicted"/>
<reference evidence="3" key="1">
    <citation type="journal article" date="2019" name="Int. J. Syst. Evol. Microbiol.">
        <title>The Global Catalogue of Microorganisms (GCM) 10K type strain sequencing project: providing services to taxonomists for standard genome sequencing and annotation.</title>
        <authorList>
            <consortium name="The Broad Institute Genomics Platform"/>
            <consortium name="The Broad Institute Genome Sequencing Center for Infectious Disease"/>
            <person name="Wu L."/>
            <person name="Ma J."/>
        </authorList>
    </citation>
    <scope>NUCLEOTIDE SEQUENCE [LARGE SCALE GENOMIC DNA]</scope>
    <source>
        <strain evidence="3">CGMCC 1.3240</strain>
    </source>
</reference>
<dbReference type="InterPro" id="IPR040680">
    <property type="entry name" value="DUF5643"/>
</dbReference>
<evidence type="ECO:0000259" key="1">
    <source>
        <dbReference type="Pfam" id="PF18705"/>
    </source>
</evidence>
<dbReference type="RefSeq" id="WP_379186508.1">
    <property type="nucleotide sequence ID" value="NZ_JBHSOW010000014.1"/>
</dbReference>
<dbReference type="EMBL" id="JBHSOW010000014">
    <property type="protein sequence ID" value="MFC5648043.1"/>
    <property type="molecule type" value="Genomic_DNA"/>
</dbReference>
<accession>A0ABW0VQ84</accession>
<evidence type="ECO:0000313" key="2">
    <source>
        <dbReference type="EMBL" id="MFC5648043.1"/>
    </source>
</evidence>
<evidence type="ECO:0000313" key="3">
    <source>
        <dbReference type="Proteomes" id="UP001596047"/>
    </source>
</evidence>
<organism evidence="2 3">
    <name type="scientific">Paenibacillus solisilvae</name>
    <dbReference type="NCBI Taxonomy" id="2486751"/>
    <lineage>
        <taxon>Bacteria</taxon>
        <taxon>Bacillati</taxon>
        <taxon>Bacillota</taxon>
        <taxon>Bacilli</taxon>
        <taxon>Bacillales</taxon>
        <taxon>Paenibacillaceae</taxon>
        <taxon>Paenibacillus</taxon>
    </lineage>
</organism>
<dbReference type="Proteomes" id="UP001596047">
    <property type="component" value="Unassembled WGS sequence"/>
</dbReference>
<comment type="caution">
    <text evidence="2">The sequence shown here is derived from an EMBL/GenBank/DDBJ whole genome shotgun (WGS) entry which is preliminary data.</text>
</comment>
<dbReference type="Pfam" id="PF18705">
    <property type="entry name" value="DUF5643"/>
    <property type="match status" value="1"/>
</dbReference>